<dbReference type="Pfam" id="PF18759">
    <property type="entry name" value="Plavaka"/>
    <property type="match status" value="1"/>
</dbReference>
<proteinExistence type="predicted"/>
<evidence type="ECO:0000313" key="2">
    <source>
        <dbReference type="Proteomes" id="UP000807353"/>
    </source>
</evidence>
<dbReference type="InterPro" id="IPR041078">
    <property type="entry name" value="Plavaka"/>
</dbReference>
<keyword evidence="2" id="KW-1185">Reference proteome</keyword>
<organism evidence="1 2">
    <name type="scientific">Collybia nuda</name>
    <dbReference type="NCBI Taxonomy" id="64659"/>
    <lineage>
        <taxon>Eukaryota</taxon>
        <taxon>Fungi</taxon>
        <taxon>Dikarya</taxon>
        <taxon>Basidiomycota</taxon>
        <taxon>Agaricomycotina</taxon>
        <taxon>Agaricomycetes</taxon>
        <taxon>Agaricomycetidae</taxon>
        <taxon>Agaricales</taxon>
        <taxon>Tricholomatineae</taxon>
        <taxon>Clitocybaceae</taxon>
        <taxon>Collybia</taxon>
    </lineage>
</organism>
<sequence>MITADNELLMVSGFPSPLDMSEMSNFQIDDIHIRYHPNSCRSPLTESFSQYISQNTATPPICNRQPWLPFHSEAEFTFAEITLQTAMSNKQLDALIAVVHKLIKGGEAFKLKSHRDVQDLWDGASKSLTPFVKHIVTVPYHNQEKEFEFWGCSLWDWATNIMEDPRLAAVFEWDAKRLYRFDGKSKLPPEAKPFCITLYADKTRLSSFGTVQGYPIMAQCTNLPREIRNGKGLGATQIVGWLPIVPEDKAESGKPGFVNFKRVVWHESFRILLETISKHSYTGCWLNCGDRVSRKVYPFVFILSADYEEQCVMALIRGEKGLYPCPFCLVPRDEQADLAKTHTLRTAEHAQEIFNAGLELTAAEHEDLLKSIGLRNVENAFWSVQFSDPHQALAWDHMHNYSYGLGGKHIWPKIQNHIEELVHFSDAKKYEDILKMLIFVSHNVLTEKASPLGYLMLRCLQSYLNLDMWVSMEIQTEDTLEAGHQELLRFSRLIAKYTAAASAAFTDIEKVGKNFNFPKMHAHQHVFDHIRDKGATYIYSTKLFERLHHALKKWYQLRTNFRDIAPQILRADHHMLTSSEDTNNTISIISHDLNATLFGNITLGAPEKPCSFREFEITHQQDPAFERFRLRLALFLDTLLRQDDSPVLSISLITTILFGTEYEQFIEYCFIKSHYLSMVDWKQTTDYLRCSPNFFSKERYDCVLVHSSERDFFARLLHVFTFTFEDITLPIGLILPMSEIKPLRRKDKELNLHRLRPIRQANATFISLWSIIRGVFLVPECTTDGDLVVVDIVDTDMFLRIWAMYPPIHN</sequence>
<reference evidence="1" key="1">
    <citation type="submission" date="2020-11" db="EMBL/GenBank/DDBJ databases">
        <authorList>
            <consortium name="DOE Joint Genome Institute"/>
            <person name="Ahrendt S."/>
            <person name="Riley R."/>
            <person name="Andreopoulos W."/>
            <person name="Labutti K."/>
            <person name="Pangilinan J."/>
            <person name="Ruiz-Duenas F.J."/>
            <person name="Barrasa J.M."/>
            <person name="Sanchez-Garcia M."/>
            <person name="Camarero S."/>
            <person name="Miyauchi S."/>
            <person name="Serrano A."/>
            <person name="Linde D."/>
            <person name="Babiker R."/>
            <person name="Drula E."/>
            <person name="Ayuso-Fernandez I."/>
            <person name="Pacheco R."/>
            <person name="Padilla G."/>
            <person name="Ferreira P."/>
            <person name="Barriuso J."/>
            <person name="Kellner H."/>
            <person name="Castanera R."/>
            <person name="Alfaro M."/>
            <person name="Ramirez L."/>
            <person name="Pisabarro A.G."/>
            <person name="Kuo A."/>
            <person name="Tritt A."/>
            <person name="Lipzen A."/>
            <person name="He G."/>
            <person name="Yan M."/>
            <person name="Ng V."/>
            <person name="Cullen D."/>
            <person name="Martin F."/>
            <person name="Rosso M.-N."/>
            <person name="Henrissat B."/>
            <person name="Hibbett D."/>
            <person name="Martinez A.T."/>
            <person name="Grigoriev I.V."/>
        </authorList>
    </citation>
    <scope>NUCLEOTIDE SEQUENCE</scope>
    <source>
        <strain evidence="1">CBS 247.69</strain>
    </source>
</reference>
<name>A0A9P5YHJ5_9AGAR</name>
<gene>
    <name evidence="1" type="ORF">BDZ94DRAFT_1329905</name>
</gene>
<accession>A0A9P5YHJ5</accession>
<dbReference type="Proteomes" id="UP000807353">
    <property type="component" value="Unassembled WGS sequence"/>
</dbReference>
<dbReference type="OrthoDB" id="3239511at2759"/>
<dbReference type="EMBL" id="MU150229">
    <property type="protein sequence ID" value="KAF9470013.1"/>
    <property type="molecule type" value="Genomic_DNA"/>
</dbReference>
<protein>
    <submittedName>
        <fullName evidence="1">Uncharacterized protein</fullName>
    </submittedName>
</protein>
<comment type="caution">
    <text evidence="1">The sequence shown here is derived from an EMBL/GenBank/DDBJ whole genome shotgun (WGS) entry which is preliminary data.</text>
</comment>
<dbReference type="AlphaFoldDB" id="A0A9P5YHJ5"/>
<evidence type="ECO:0000313" key="1">
    <source>
        <dbReference type="EMBL" id="KAF9470013.1"/>
    </source>
</evidence>